<proteinExistence type="predicted"/>
<dbReference type="InterPro" id="IPR014716">
    <property type="entry name" value="Fibrinogen_a/b/g_C_1"/>
</dbReference>
<comment type="caution">
    <text evidence="2">The sequence shown here is derived from an EMBL/GenBank/DDBJ whole genome shotgun (WGS) entry which is preliminary data.</text>
</comment>
<keyword evidence="3" id="KW-1185">Reference proteome</keyword>
<dbReference type="InterPro" id="IPR002181">
    <property type="entry name" value="Fibrinogen_a/b/g_C_dom"/>
</dbReference>
<name>A0AAN8J4R0_PATCE</name>
<organism evidence="2 3">
    <name type="scientific">Patella caerulea</name>
    <name type="common">Rayed Mediterranean limpet</name>
    <dbReference type="NCBI Taxonomy" id="87958"/>
    <lineage>
        <taxon>Eukaryota</taxon>
        <taxon>Metazoa</taxon>
        <taxon>Spiralia</taxon>
        <taxon>Lophotrochozoa</taxon>
        <taxon>Mollusca</taxon>
        <taxon>Gastropoda</taxon>
        <taxon>Patellogastropoda</taxon>
        <taxon>Patelloidea</taxon>
        <taxon>Patellidae</taxon>
        <taxon>Patella</taxon>
    </lineage>
</organism>
<dbReference type="EMBL" id="JAZGQO010000015">
    <property type="protein sequence ID" value="KAK6169562.1"/>
    <property type="molecule type" value="Genomic_DNA"/>
</dbReference>
<dbReference type="AlphaFoldDB" id="A0AAN8J4R0"/>
<evidence type="ECO:0000259" key="1">
    <source>
        <dbReference type="PROSITE" id="PS51406"/>
    </source>
</evidence>
<dbReference type="SUPFAM" id="SSF56496">
    <property type="entry name" value="Fibrinogen C-terminal domain-like"/>
    <property type="match status" value="1"/>
</dbReference>
<dbReference type="InterPro" id="IPR050373">
    <property type="entry name" value="Fibrinogen_C-term_domain"/>
</dbReference>
<gene>
    <name evidence="2" type="ORF">SNE40_020595</name>
</gene>
<dbReference type="PANTHER" id="PTHR19143">
    <property type="entry name" value="FIBRINOGEN/TENASCIN/ANGIOPOEITIN"/>
    <property type="match status" value="1"/>
</dbReference>
<dbReference type="GO" id="GO:0005615">
    <property type="term" value="C:extracellular space"/>
    <property type="evidence" value="ECO:0007669"/>
    <property type="project" value="TreeGrafter"/>
</dbReference>
<protein>
    <recommendedName>
        <fullName evidence="1">Fibrinogen C-terminal domain-containing protein</fullName>
    </recommendedName>
</protein>
<dbReference type="Pfam" id="PF00147">
    <property type="entry name" value="Fibrinogen_C"/>
    <property type="match status" value="1"/>
</dbReference>
<reference evidence="2 3" key="1">
    <citation type="submission" date="2024-01" db="EMBL/GenBank/DDBJ databases">
        <title>The genome of the rayed Mediterranean limpet Patella caerulea (Linnaeus, 1758).</title>
        <authorList>
            <person name="Anh-Thu Weber A."/>
            <person name="Halstead-Nussloch G."/>
        </authorList>
    </citation>
    <scope>NUCLEOTIDE SEQUENCE [LARGE SCALE GENOMIC DNA]</scope>
    <source>
        <strain evidence="2">AATW-2023a</strain>
        <tissue evidence="2">Whole specimen</tissue>
    </source>
</reference>
<dbReference type="PROSITE" id="PS51406">
    <property type="entry name" value="FIBRINOGEN_C_2"/>
    <property type="match status" value="1"/>
</dbReference>
<dbReference type="InterPro" id="IPR036056">
    <property type="entry name" value="Fibrinogen-like_C"/>
</dbReference>
<feature type="domain" description="Fibrinogen C-terminal" evidence="1">
    <location>
        <begin position="71"/>
        <end position="267"/>
    </location>
</feature>
<accession>A0AAN8J4R0</accession>
<dbReference type="Gene3D" id="3.90.215.10">
    <property type="entry name" value="Gamma Fibrinogen, chain A, domain 1"/>
    <property type="match status" value="1"/>
</dbReference>
<dbReference type="SMART" id="SM00186">
    <property type="entry name" value="FBG"/>
    <property type="match status" value="1"/>
</dbReference>
<dbReference type="Proteomes" id="UP001347796">
    <property type="component" value="Unassembled WGS sequence"/>
</dbReference>
<sequence length="299" mass="34530">MFRYWNVISCVRPLVIVDEFCMIKTPNYVHCMMRVKNCLTDEEVTDKVCYRLLSVCDELNCERCPIGYYGDTCQHVIEDCTDGKQKNVVPMKSTASFIRPSNSLQVVEVFCDFNSGGWTFILSREGRCREINFNRTWSEYGNGFGYRSANHWLGLENIHSILDNHPSFTLQLYLSYDNPASFALSYYRGFYVHNVTDNYKISIASFLDHSNFPAGDSLTNGSYNINDRPFSTYDRDYSNNNNCPGRFGGGWWYLDDPVCSRSNLNGRKSGDNFESTSHWLDNLGNRTDFNSIHLKLNRN</sequence>
<evidence type="ECO:0000313" key="3">
    <source>
        <dbReference type="Proteomes" id="UP001347796"/>
    </source>
</evidence>
<evidence type="ECO:0000313" key="2">
    <source>
        <dbReference type="EMBL" id="KAK6169562.1"/>
    </source>
</evidence>